<dbReference type="PANTHER" id="PTHR31084:SF18">
    <property type="entry name" value="GLYCOSYL HYDROLASE FAMILY 95 N-TERMINAL DOMAIN-CONTAINING PROTEIN"/>
    <property type="match status" value="1"/>
</dbReference>
<dbReference type="InterPro" id="IPR049053">
    <property type="entry name" value="AFCA-like_C"/>
</dbReference>
<reference evidence="5 6" key="1">
    <citation type="journal article" date="2024" name="Commun. Biol.">
        <title>Comparative genomic analysis of thermophilic fungi reveals convergent evolutionary adaptations and gene losses.</title>
        <authorList>
            <person name="Steindorff A.S."/>
            <person name="Aguilar-Pontes M.V."/>
            <person name="Robinson A.J."/>
            <person name="Andreopoulos B."/>
            <person name="LaButti K."/>
            <person name="Kuo A."/>
            <person name="Mondo S."/>
            <person name="Riley R."/>
            <person name="Otillar R."/>
            <person name="Haridas S."/>
            <person name="Lipzen A."/>
            <person name="Grimwood J."/>
            <person name="Schmutz J."/>
            <person name="Clum A."/>
            <person name="Reid I.D."/>
            <person name="Moisan M.C."/>
            <person name="Butler G."/>
            <person name="Nguyen T.T.M."/>
            <person name="Dewar K."/>
            <person name="Conant G."/>
            <person name="Drula E."/>
            <person name="Henrissat B."/>
            <person name="Hansel C."/>
            <person name="Singer S."/>
            <person name="Hutchinson M.I."/>
            <person name="de Vries R.P."/>
            <person name="Natvig D.O."/>
            <person name="Powell A.J."/>
            <person name="Tsang A."/>
            <person name="Grigoriev I.V."/>
        </authorList>
    </citation>
    <scope>NUCLEOTIDE SEQUENCE [LARGE SCALE GENOMIC DNA]</scope>
    <source>
        <strain evidence="5 6">ATCC 24622</strain>
    </source>
</reference>
<dbReference type="InterPro" id="IPR012341">
    <property type="entry name" value="6hp_glycosidase-like_sf"/>
</dbReference>
<dbReference type="Proteomes" id="UP001586593">
    <property type="component" value="Unassembled WGS sequence"/>
</dbReference>
<feature type="domain" description="Glycosyl hydrolase family 95 catalytic" evidence="4">
    <location>
        <begin position="297"/>
        <end position="710"/>
    </location>
</feature>
<dbReference type="SUPFAM" id="SSF48208">
    <property type="entry name" value="Six-hairpin glycosidases"/>
    <property type="match status" value="1"/>
</dbReference>
<gene>
    <name evidence="5" type="ORF">VTK73DRAFT_9908</name>
</gene>
<dbReference type="PIRSF" id="PIRSF007663">
    <property type="entry name" value="UCP007663"/>
    <property type="match status" value="1"/>
</dbReference>
<dbReference type="Gene3D" id="1.50.10.10">
    <property type="match status" value="1"/>
</dbReference>
<evidence type="ECO:0000313" key="6">
    <source>
        <dbReference type="Proteomes" id="UP001586593"/>
    </source>
</evidence>
<dbReference type="Pfam" id="PF14498">
    <property type="entry name" value="Glyco_hyd_65N_2"/>
    <property type="match status" value="1"/>
</dbReference>
<name>A0ABR3XJD3_9PEZI</name>
<evidence type="ECO:0000259" key="4">
    <source>
        <dbReference type="Pfam" id="PF22124"/>
    </source>
</evidence>
<proteinExistence type="predicted"/>
<feature type="domain" description="Alpha fucosidase A-like C-terminal" evidence="3">
    <location>
        <begin position="722"/>
        <end position="780"/>
    </location>
</feature>
<sequence length="809" mass="90098">MAEHTLFYNTPANLWQDALPIGNGRLGAMVRGTTNVERLWVNEDSVWYGGPQQRINPAARTALPEIRRLIGENRVVEAERLTRRAFTAMPQSLRHYEPLGDVYMTFGHGTDPAGHHVRTTGIVAFGNQHTGDPSRTPQGYKRQLDLRSGVVSVEYDYDGARFVREVFSSVVDEVLCASVQAHGKPLRFAVRLDRGDHPEEDRAINRTFDELRLIEDDGHLLAGQMGGKGAVAFAMGVRVVVEGGRGKVDAKGFEIEVEADPDTRVLVLVAGETTYRNKDAESAVRARLDAVATKKTWNELRETHTRRFSELYGRVELKLAPPPPPAAEKEEKSLPTGPTVPTDKRVEAVRAGAIDNGLASLLFHYGRYLLISSSLSGLPANLQGIWNADAMPVWGSKYTININIQMNYWPAEVTNLSECHEPLFVFLEQRLVPRGEQVARDMYGCRGWVVHHNTDLWGDAAPQDATICATYWNLAGAWFCTHLWERYRFTRDEAFLRRAYPVMRGAALFFQDFLVERGGELITSPSLSAENTYIVPGTQTPASLCAGPAWDAQILRELFGACVAAAAILGEPDDAVAELEAVLAKLPAPRISQKYGSIMEWRDDVEEAEPGHRHVSHLWGLFPGTSIRGDELRTAAARTLERRMAAGGGHTGWSLAWILCLYARLHDAARAQEGVQKMLGHAVLPSLLANHPPFQIDGNFGYTAAVAEMLVQSHEEGDGDGERIQLLPCLPPCWEREGSVRGLRARGGVDIERMRWRDGRLEEVVVRSEADQTRIFYVPKERLRRASREAERVVRLLAGQSIDLMMDWP</sequence>
<dbReference type="InterPro" id="IPR054363">
    <property type="entry name" value="GH95_cat"/>
</dbReference>
<organism evidence="5 6">
    <name type="scientific">Phialemonium thermophilum</name>
    <dbReference type="NCBI Taxonomy" id="223376"/>
    <lineage>
        <taxon>Eukaryota</taxon>
        <taxon>Fungi</taxon>
        <taxon>Dikarya</taxon>
        <taxon>Ascomycota</taxon>
        <taxon>Pezizomycotina</taxon>
        <taxon>Sordariomycetes</taxon>
        <taxon>Sordariomycetidae</taxon>
        <taxon>Cephalothecales</taxon>
        <taxon>Cephalothecaceae</taxon>
        <taxon>Phialemonium</taxon>
    </lineage>
</organism>
<dbReference type="InterPro" id="IPR008928">
    <property type="entry name" value="6-hairpin_glycosidase_sf"/>
</dbReference>
<evidence type="ECO:0008006" key="7">
    <source>
        <dbReference type="Google" id="ProtNLM"/>
    </source>
</evidence>
<protein>
    <recommendedName>
        <fullName evidence="7">Alpha-L-fucosidase 2</fullName>
    </recommendedName>
</protein>
<comment type="caution">
    <text evidence="5">The sequence shown here is derived from an EMBL/GenBank/DDBJ whole genome shotgun (WGS) entry which is preliminary data.</text>
</comment>
<evidence type="ECO:0000313" key="5">
    <source>
        <dbReference type="EMBL" id="KAL1875719.1"/>
    </source>
</evidence>
<keyword evidence="6" id="KW-1185">Reference proteome</keyword>
<accession>A0ABR3XJD3</accession>
<dbReference type="InterPro" id="IPR016518">
    <property type="entry name" value="Alpha-L-fucosidase"/>
</dbReference>
<evidence type="ECO:0000259" key="2">
    <source>
        <dbReference type="Pfam" id="PF14498"/>
    </source>
</evidence>
<dbReference type="Pfam" id="PF22124">
    <property type="entry name" value="Glyco_hydro_95_cat"/>
    <property type="match status" value="1"/>
</dbReference>
<feature type="region of interest" description="Disordered" evidence="1">
    <location>
        <begin position="320"/>
        <end position="342"/>
    </location>
</feature>
<dbReference type="InterPro" id="IPR027414">
    <property type="entry name" value="GH95_N_dom"/>
</dbReference>
<dbReference type="Pfam" id="PF21307">
    <property type="entry name" value="Glyco_hydro_95_C"/>
    <property type="match status" value="1"/>
</dbReference>
<feature type="domain" description="Glycosyl hydrolase family 95 N-terminal" evidence="2">
    <location>
        <begin position="6"/>
        <end position="277"/>
    </location>
</feature>
<evidence type="ECO:0000259" key="3">
    <source>
        <dbReference type="Pfam" id="PF21307"/>
    </source>
</evidence>
<dbReference type="PANTHER" id="PTHR31084">
    <property type="entry name" value="ALPHA-L-FUCOSIDASE 2"/>
    <property type="match status" value="1"/>
</dbReference>
<evidence type="ECO:0000256" key="1">
    <source>
        <dbReference type="SAM" id="MobiDB-lite"/>
    </source>
</evidence>
<dbReference type="EMBL" id="JAZHXJ010000088">
    <property type="protein sequence ID" value="KAL1875719.1"/>
    <property type="molecule type" value="Genomic_DNA"/>
</dbReference>